<sequence>MSKKKQQTISGHPVASRNFTKRVLIGIPMTGLLRAEWHLAYMGMVVPCNWSQSTFAHVFNPYSPLRFLVADARNLVVQKAVLDGFEWVIFIDHDVVLPNNVMIKFNERMIKEDIPITGGLYFTKSVPAEPLVYRGRGNGYFNKWKLGEKVWVDGMGLGCHLIHVPLLKTIYEDSETYSLQPGVTVRRVFETPSRIEIDPDSGGIINGRGTEDLPFYSRLMEGGYLKKAGWGEFQKKKFPYLCDTSIFCHHIDNNGIRYPSRGEEREFK</sequence>
<dbReference type="Gene3D" id="3.90.550.40">
    <property type="match status" value="1"/>
</dbReference>
<dbReference type="SUPFAM" id="SSF53448">
    <property type="entry name" value="Nucleotide-diphospho-sugar transferases"/>
    <property type="match status" value="1"/>
</dbReference>
<gene>
    <name evidence="2" type="ORF">MM415A02620_0009</name>
    <name evidence="1" type="ORF">MM415B01601_0008</name>
</gene>
<reference evidence="2" key="1">
    <citation type="submission" date="2020-03" db="EMBL/GenBank/DDBJ databases">
        <title>The deep terrestrial virosphere.</title>
        <authorList>
            <person name="Holmfeldt K."/>
            <person name="Nilsson E."/>
            <person name="Simone D."/>
            <person name="Lopez-Fernandez M."/>
            <person name="Wu X."/>
            <person name="de Brujin I."/>
            <person name="Lundin D."/>
            <person name="Andersson A."/>
            <person name="Bertilsson S."/>
            <person name="Dopson M."/>
        </authorList>
    </citation>
    <scope>NUCLEOTIDE SEQUENCE</scope>
    <source>
        <strain evidence="2">MM415A02620</strain>
        <strain evidence="1">MM415B01601</strain>
    </source>
</reference>
<dbReference type="EMBL" id="MT141286">
    <property type="protein sequence ID" value="QJA57666.1"/>
    <property type="molecule type" value="Genomic_DNA"/>
</dbReference>
<accession>A0A6M3JS18</accession>
<name>A0A6M3JS18_9ZZZZ</name>
<proteinExistence type="predicted"/>
<protein>
    <recommendedName>
        <fullName evidence="3">Glycosyltransferase</fullName>
    </recommendedName>
</protein>
<evidence type="ECO:0000313" key="2">
    <source>
        <dbReference type="EMBL" id="QJA72753.1"/>
    </source>
</evidence>
<dbReference type="AlphaFoldDB" id="A0A6M3JS18"/>
<dbReference type="EMBL" id="MT141975">
    <property type="protein sequence ID" value="QJA72753.1"/>
    <property type="molecule type" value="Genomic_DNA"/>
</dbReference>
<evidence type="ECO:0000313" key="1">
    <source>
        <dbReference type="EMBL" id="QJA57666.1"/>
    </source>
</evidence>
<organism evidence="2">
    <name type="scientific">viral metagenome</name>
    <dbReference type="NCBI Taxonomy" id="1070528"/>
    <lineage>
        <taxon>unclassified sequences</taxon>
        <taxon>metagenomes</taxon>
        <taxon>organismal metagenomes</taxon>
    </lineage>
</organism>
<dbReference type="InterPro" id="IPR029044">
    <property type="entry name" value="Nucleotide-diphossugar_trans"/>
</dbReference>
<evidence type="ECO:0008006" key="3">
    <source>
        <dbReference type="Google" id="ProtNLM"/>
    </source>
</evidence>